<proteinExistence type="predicted"/>
<evidence type="ECO:0000313" key="1">
    <source>
        <dbReference type="EMBL" id="ETR67092.1"/>
    </source>
</evidence>
<dbReference type="EMBL" id="ATBP01001563">
    <property type="protein sequence ID" value="ETR67092.1"/>
    <property type="molecule type" value="Genomic_DNA"/>
</dbReference>
<gene>
    <name evidence="1" type="ORF">OMM_11962</name>
</gene>
<accession>A0A1V1NWV4</accession>
<sequence length="88" mass="10244">NIFRQFPFQDKALLNIYSENQGGIGKTWLLLRYIHICKEELSDRLIFQKELIDLYDTDYRTATGSDKKSTENVLSINAWQAHFSGIVC</sequence>
<reference evidence="2" key="1">
    <citation type="submission" date="2012-11" db="EMBL/GenBank/DDBJ databases">
        <authorList>
            <person name="Lucero-Rivera Y.E."/>
            <person name="Tovar-Ramirez D."/>
        </authorList>
    </citation>
    <scope>NUCLEOTIDE SEQUENCE [LARGE SCALE GENOMIC DNA]</scope>
    <source>
        <strain evidence="2">Araruama</strain>
    </source>
</reference>
<protein>
    <submittedName>
        <fullName evidence="1">Uncharacterized protein</fullName>
    </submittedName>
</protein>
<feature type="non-terminal residue" evidence="1">
    <location>
        <position position="1"/>
    </location>
</feature>
<organism evidence="1 2">
    <name type="scientific">Candidatus Magnetoglobus multicellularis str. Araruama</name>
    <dbReference type="NCBI Taxonomy" id="890399"/>
    <lineage>
        <taxon>Bacteria</taxon>
        <taxon>Pseudomonadati</taxon>
        <taxon>Thermodesulfobacteriota</taxon>
        <taxon>Desulfobacteria</taxon>
        <taxon>Desulfobacterales</taxon>
        <taxon>Desulfobacteraceae</taxon>
        <taxon>Candidatus Magnetoglobus</taxon>
    </lineage>
</organism>
<dbReference type="Proteomes" id="UP000189670">
    <property type="component" value="Unassembled WGS sequence"/>
</dbReference>
<comment type="caution">
    <text evidence="1">The sequence shown here is derived from an EMBL/GenBank/DDBJ whole genome shotgun (WGS) entry which is preliminary data.</text>
</comment>
<evidence type="ECO:0000313" key="2">
    <source>
        <dbReference type="Proteomes" id="UP000189670"/>
    </source>
</evidence>
<dbReference type="AlphaFoldDB" id="A0A1V1NWV4"/>
<name>A0A1V1NWV4_9BACT</name>